<evidence type="ECO:0000256" key="2">
    <source>
        <dbReference type="ARBA" id="ARBA00023125"/>
    </source>
</evidence>
<evidence type="ECO:0000256" key="3">
    <source>
        <dbReference type="ARBA" id="ARBA00023163"/>
    </source>
</evidence>
<dbReference type="AlphaFoldDB" id="A0A0R2FGT0"/>
<dbReference type="PROSITE" id="PS50931">
    <property type="entry name" value="HTH_LYSR"/>
    <property type="match status" value="1"/>
</dbReference>
<keyword evidence="3" id="KW-0804">Transcription</keyword>
<evidence type="ECO:0000256" key="1">
    <source>
        <dbReference type="ARBA" id="ARBA00023015"/>
    </source>
</evidence>
<reference evidence="5 6" key="1">
    <citation type="journal article" date="2015" name="Genome Announc.">
        <title>Expanding the biotechnology potential of lactobacilli through comparative genomics of 213 strains and associated genera.</title>
        <authorList>
            <person name="Sun Z."/>
            <person name="Harris H.M."/>
            <person name="McCann A."/>
            <person name="Guo C."/>
            <person name="Argimon S."/>
            <person name="Zhang W."/>
            <person name="Yang X."/>
            <person name="Jeffery I.B."/>
            <person name="Cooney J.C."/>
            <person name="Kagawa T.F."/>
            <person name="Liu W."/>
            <person name="Song Y."/>
            <person name="Salvetti E."/>
            <person name="Wrobel A."/>
            <person name="Rasinkangas P."/>
            <person name="Parkhill J."/>
            <person name="Rea M.C."/>
            <person name="O'Sullivan O."/>
            <person name="Ritari J."/>
            <person name="Douillard F.P."/>
            <person name="Paul Ross R."/>
            <person name="Yang R."/>
            <person name="Briner A.E."/>
            <person name="Felis G.E."/>
            <person name="de Vos W.M."/>
            <person name="Barrangou R."/>
            <person name="Klaenhammer T.R."/>
            <person name="Caufield P.W."/>
            <person name="Cui Y."/>
            <person name="Zhang H."/>
            <person name="O'Toole P.W."/>
        </authorList>
    </citation>
    <scope>NUCLEOTIDE SEQUENCE [LARGE SCALE GENOMIC DNA]</scope>
    <source>
        <strain evidence="5 6">DSM 23365</strain>
    </source>
</reference>
<dbReference type="GO" id="GO:0010628">
    <property type="term" value="P:positive regulation of gene expression"/>
    <property type="evidence" value="ECO:0007669"/>
    <property type="project" value="TreeGrafter"/>
</dbReference>
<keyword evidence="6" id="KW-1185">Reference proteome</keyword>
<dbReference type="SUPFAM" id="SSF53850">
    <property type="entry name" value="Periplasmic binding protein-like II"/>
    <property type="match status" value="1"/>
</dbReference>
<proteinExistence type="predicted"/>
<evidence type="ECO:0000313" key="5">
    <source>
        <dbReference type="EMBL" id="KRN26934.1"/>
    </source>
</evidence>
<dbReference type="EMBL" id="AYZM01000003">
    <property type="protein sequence ID" value="KRN26934.1"/>
    <property type="molecule type" value="Genomic_DNA"/>
</dbReference>
<keyword evidence="2" id="KW-0238">DNA-binding</keyword>
<sequence length="248" mass="27648">MESELQVKLFVRDRKQGLSLTDSGQRILKIAKELSKNEATLFQVAFDANHQLSGRLRVGSIPIISTTILAKVFGYFKANYPLVNIELSEGNSREIKQLLRANSIDVGITTSPNQCQNKQSLFSDHMVALSANNSDAIDLTNSDETFIFCKAGSETVIDLLDQNQNFNFKNWLIVDRGETVIAMVEQNVGVGIISNYVLTNTPHSDKLYVNEISPKLELSYDLITNNDAQKSPIISKFIETVKFNALKS</sequence>
<evidence type="ECO:0000259" key="4">
    <source>
        <dbReference type="PROSITE" id="PS50931"/>
    </source>
</evidence>
<dbReference type="PATRIC" id="fig|1423804.4.peg.3309"/>
<dbReference type="GO" id="GO:0003700">
    <property type="term" value="F:DNA-binding transcription factor activity"/>
    <property type="evidence" value="ECO:0007669"/>
    <property type="project" value="InterPro"/>
</dbReference>
<dbReference type="Proteomes" id="UP000051442">
    <property type="component" value="Unassembled WGS sequence"/>
</dbReference>
<feature type="domain" description="HTH lysR-type" evidence="4">
    <location>
        <begin position="1"/>
        <end position="21"/>
    </location>
</feature>
<protein>
    <recommendedName>
        <fullName evidence="4">HTH lysR-type domain-containing protein</fullName>
    </recommendedName>
</protein>
<dbReference type="Pfam" id="PF03466">
    <property type="entry name" value="LysR_substrate"/>
    <property type="match status" value="1"/>
</dbReference>
<dbReference type="STRING" id="1423804.FD14_GL003075"/>
<dbReference type="CDD" id="cd05466">
    <property type="entry name" value="PBP2_LTTR_substrate"/>
    <property type="match status" value="1"/>
</dbReference>
<comment type="caution">
    <text evidence="5">The sequence shown here is derived from an EMBL/GenBank/DDBJ whole genome shotgun (WGS) entry which is preliminary data.</text>
</comment>
<dbReference type="InterPro" id="IPR000847">
    <property type="entry name" value="LysR_HTH_N"/>
</dbReference>
<dbReference type="GO" id="GO:0043565">
    <property type="term" value="F:sequence-specific DNA binding"/>
    <property type="evidence" value="ECO:0007669"/>
    <property type="project" value="TreeGrafter"/>
</dbReference>
<keyword evidence="1" id="KW-0805">Transcription regulation</keyword>
<dbReference type="InterPro" id="IPR005119">
    <property type="entry name" value="LysR_subst-bd"/>
</dbReference>
<gene>
    <name evidence="5" type="ORF">FD14_GL003075</name>
</gene>
<evidence type="ECO:0000313" key="6">
    <source>
        <dbReference type="Proteomes" id="UP000051442"/>
    </source>
</evidence>
<name>A0A0R2FGT0_9LACO</name>
<dbReference type="Gene3D" id="3.40.190.290">
    <property type="match status" value="1"/>
</dbReference>
<dbReference type="PANTHER" id="PTHR30427">
    <property type="entry name" value="TRANSCRIPTIONAL ACTIVATOR PROTEIN LYSR"/>
    <property type="match status" value="1"/>
</dbReference>
<dbReference type="PANTHER" id="PTHR30427:SF1">
    <property type="entry name" value="TRANSCRIPTIONAL ACTIVATOR PROTEIN LYSR"/>
    <property type="match status" value="1"/>
</dbReference>
<organism evidence="5 6">
    <name type="scientific">Secundilactobacillus similis DSM 23365 = JCM 2765</name>
    <dbReference type="NCBI Taxonomy" id="1423804"/>
    <lineage>
        <taxon>Bacteria</taxon>
        <taxon>Bacillati</taxon>
        <taxon>Bacillota</taxon>
        <taxon>Bacilli</taxon>
        <taxon>Lactobacillales</taxon>
        <taxon>Lactobacillaceae</taxon>
        <taxon>Secundilactobacillus</taxon>
    </lineage>
</organism>
<accession>A0A0R2FGT0</accession>